<evidence type="ECO:0000313" key="2">
    <source>
        <dbReference type="Proteomes" id="UP000094067"/>
    </source>
</evidence>
<dbReference type="RefSeq" id="WP_069152500.1">
    <property type="nucleotide sequence ID" value="NZ_MCGH01000002.1"/>
</dbReference>
<proteinExistence type="predicted"/>
<reference evidence="1 2" key="1">
    <citation type="submission" date="2016-07" db="EMBL/GenBank/DDBJ databases">
        <title>Characterization of isolates of Eisenbergiella tayi derived from blood cultures, using whole genome sequencing.</title>
        <authorList>
            <person name="Burdz T."/>
            <person name="Wiebe D."/>
            <person name="Huynh C."/>
            <person name="Bernard K."/>
        </authorList>
    </citation>
    <scope>NUCLEOTIDE SEQUENCE [LARGE SCALE GENOMIC DNA]</scope>
    <source>
        <strain evidence="1 2">NML 110608</strain>
    </source>
</reference>
<accession>A0A1E3ADD4</accession>
<dbReference type="AlphaFoldDB" id="A0A1E3ADD4"/>
<protein>
    <submittedName>
        <fullName evidence="1">Uncharacterized protein</fullName>
    </submittedName>
</protein>
<sequence>MADQDFKYIIQDLTNIYLGARSTYEELMEDENVPHKLKEIIVRVMLTEVAADTTPENHVFYMTKDSASFKAYKKMKARFKMSKWETADGKKRKKSGYVNREYSVEEIVGSRELHEKKDTIIVEEVHISKLGLGAVVV</sequence>
<dbReference type="Proteomes" id="UP000094067">
    <property type="component" value="Unassembled WGS sequence"/>
</dbReference>
<evidence type="ECO:0000313" key="1">
    <source>
        <dbReference type="EMBL" id="ODM06639.1"/>
    </source>
</evidence>
<comment type="caution">
    <text evidence="1">The sequence shown here is derived from an EMBL/GenBank/DDBJ whole genome shotgun (WGS) entry which is preliminary data.</text>
</comment>
<name>A0A1E3ADD4_9FIRM</name>
<gene>
    <name evidence="1" type="ORF">BEI61_02529</name>
</gene>
<dbReference type="EMBL" id="MCGH01000002">
    <property type="protein sequence ID" value="ODM06639.1"/>
    <property type="molecule type" value="Genomic_DNA"/>
</dbReference>
<organism evidence="1 2">
    <name type="scientific">Eisenbergiella tayi</name>
    <dbReference type="NCBI Taxonomy" id="1432052"/>
    <lineage>
        <taxon>Bacteria</taxon>
        <taxon>Bacillati</taxon>
        <taxon>Bacillota</taxon>
        <taxon>Clostridia</taxon>
        <taxon>Lachnospirales</taxon>
        <taxon>Lachnospiraceae</taxon>
        <taxon>Eisenbergiella</taxon>
    </lineage>
</organism>